<protein>
    <submittedName>
        <fullName evidence="2">Uncharacterized protein</fullName>
    </submittedName>
</protein>
<evidence type="ECO:0000313" key="2">
    <source>
        <dbReference type="EMBL" id="MDN5203148.1"/>
    </source>
</evidence>
<evidence type="ECO:0000313" key="3">
    <source>
        <dbReference type="Proteomes" id="UP001172082"/>
    </source>
</evidence>
<keyword evidence="1" id="KW-0472">Membrane</keyword>
<keyword evidence="1" id="KW-0812">Transmembrane</keyword>
<comment type="caution">
    <text evidence="2">The sequence shown here is derived from an EMBL/GenBank/DDBJ whole genome shotgun (WGS) entry which is preliminary data.</text>
</comment>
<dbReference type="EMBL" id="JAUJEA010000006">
    <property type="protein sequence ID" value="MDN5203148.1"/>
    <property type="molecule type" value="Genomic_DNA"/>
</dbReference>
<name>A0ABT8KU38_9BACT</name>
<gene>
    <name evidence="2" type="ORF">QQ008_17290</name>
</gene>
<keyword evidence="3" id="KW-1185">Reference proteome</keyword>
<accession>A0ABT8KU38</accession>
<organism evidence="2 3">
    <name type="scientific">Splendidivirga corallicola</name>
    <dbReference type="NCBI Taxonomy" id="3051826"/>
    <lineage>
        <taxon>Bacteria</taxon>
        <taxon>Pseudomonadati</taxon>
        <taxon>Bacteroidota</taxon>
        <taxon>Cytophagia</taxon>
        <taxon>Cytophagales</taxon>
        <taxon>Splendidivirgaceae</taxon>
        <taxon>Splendidivirga</taxon>
    </lineage>
</organism>
<proteinExistence type="predicted"/>
<feature type="transmembrane region" description="Helical" evidence="1">
    <location>
        <begin position="12"/>
        <end position="28"/>
    </location>
</feature>
<keyword evidence="1" id="KW-1133">Transmembrane helix</keyword>
<dbReference type="Proteomes" id="UP001172082">
    <property type="component" value="Unassembled WGS sequence"/>
</dbReference>
<reference evidence="2" key="1">
    <citation type="submission" date="2023-06" db="EMBL/GenBank/DDBJ databases">
        <title>Genomic of Parafulvivirga corallium.</title>
        <authorList>
            <person name="Wang G."/>
        </authorList>
    </citation>
    <scope>NUCLEOTIDE SEQUENCE</scope>
    <source>
        <strain evidence="2">BMA10</strain>
    </source>
</reference>
<sequence>MILFQIYMSHNGTYGVAIMIGASFYWFISGFREDYKYFASKRFERRNLWTAYFLQLFFVAIIGIIVWVII</sequence>
<feature type="transmembrane region" description="Helical" evidence="1">
    <location>
        <begin position="49"/>
        <end position="69"/>
    </location>
</feature>
<dbReference type="RefSeq" id="WP_346753170.1">
    <property type="nucleotide sequence ID" value="NZ_JAUJEA010000006.1"/>
</dbReference>
<evidence type="ECO:0000256" key="1">
    <source>
        <dbReference type="SAM" id="Phobius"/>
    </source>
</evidence>